<keyword evidence="4" id="KW-0479">Metal-binding</keyword>
<feature type="region of interest" description="Disordered" evidence="14">
    <location>
        <begin position="242"/>
        <end position="306"/>
    </location>
</feature>
<dbReference type="PANTHER" id="PTHR13483:SF11">
    <property type="entry name" value="ZINC FINGER HIT DOMAIN-CONTAINING PROTEIN 3"/>
    <property type="match status" value="1"/>
</dbReference>
<dbReference type="STRING" id="1215338.A0A059J7Q1"/>
<keyword evidence="7" id="KW-0832">Ubl conjugation</keyword>
<dbReference type="GO" id="GO:0000463">
    <property type="term" value="P:maturation of LSU-rRNA from tricistronic rRNA transcript (SSU-rRNA, 5.8S rRNA, LSU-rRNA)"/>
    <property type="evidence" value="ECO:0007669"/>
    <property type="project" value="TreeGrafter"/>
</dbReference>
<dbReference type="GO" id="GO:0000492">
    <property type="term" value="P:box C/D snoRNP assembly"/>
    <property type="evidence" value="ECO:0007669"/>
    <property type="project" value="TreeGrafter"/>
</dbReference>
<feature type="compositionally biased region" description="Pro residues" evidence="14">
    <location>
        <begin position="281"/>
        <end position="297"/>
    </location>
</feature>
<dbReference type="GO" id="GO:0008270">
    <property type="term" value="F:zinc ion binding"/>
    <property type="evidence" value="ECO:0007669"/>
    <property type="project" value="UniProtKB-UniRule"/>
</dbReference>
<evidence type="ECO:0000256" key="2">
    <source>
        <dbReference type="ARBA" id="ARBA00022517"/>
    </source>
</evidence>
<dbReference type="Pfam" id="PF04438">
    <property type="entry name" value="zf-HIT"/>
    <property type="match status" value="1"/>
</dbReference>
<dbReference type="OMA" id="HKRLAWT"/>
<keyword evidence="3" id="KW-0597">Phosphoprotein</keyword>
<evidence type="ECO:0000256" key="9">
    <source>
        <dbReference type="ARBA" id="ARBA00049654"/>
    </source>
</evidence>
<feature type="region of interest" description="Disordered" evidence="14">
    <location>
        <begin position="380"/>
        <end position="399"/>
    </location>
</feature>
<dbReference type="Proteomes" id="UP000024533">
    <property type="component" value="Unassembled WGS sequence"/>
</dbReference>
<proteinExistence type="inferred from homology"/>
<gene>
    <name evidence="16" type="ORF">H109_04592</name>
</gene>
<evidence type="ECO:0000259" key="15">
    <source>
        <dbReference type="PROSITE" id="PS51083"/>
    </source>
</evidence>
<keyword evidence="6" id="KW-0862">Zinc</keyword>
<comment type="function">
    <text evidence="8">Required for box C/D snoRNAs accumulation involved in snoRNA processing, snoRNA transport to the nucleolus and ribosome biogenesis.</text>
</comment>
<evidence type="ECO:0000256" key="8">
    <source>
        <dbReference type="ARBA" id="ARBA00049598"/>
    </source>
</evidence>
<dbReference type="GO" id="GO:0048254">
    <property type="term" value="P:snoRNA localization"/>
    <property type="evidence" value="ECO:0007669"/>
    <property type="project" value="TreeGrafter"/>
</dbReference>
<dbReference type="FunFam" id="3.30.60.190:FF:000001">
    <property type="entry name" value="box C/D snoRNA protein 1"/>
    <property type="match status" value="1"/>
</dbReference>
<accession>A0A059J7Q1</accession>
<evidence type="ECO:0000256" key="13">
    <source>
        <dbReference type="PROSITE-ProRule" id="PRU00453"/>
    </source>
</evidence>
<evidence type="ECO:0000256" key="11">
    <source>
        <dbReference type="ARBA" id="ARBA00068630"/>
    </source>
</evidence>
<name>A0A059J7Q1_TRIIM</name>
<evidence type="ECO:0000256" key="12">
    <source>
        <dbReference type="ARBA" id="ARBA00077531"/>
    </source>
</evidence>
<evidence type="ECO:0000256" key="10">
    <source>
        <dbReference type="ARBA" id="ARBA00061949"/>
    </source>
</evidence>
<sequence>MDKEIQTAELSLTQLCAICHEKRQKYKCPRCASRTCSLACSKRHKLWSQCSGIRDPAEYLKRNELATPAAFDKDFNFLTGIERSLERAEVDAEARGIDLIPNPDPDGGKAKKQRCDMARGELPLQRGMENSGVHIVKAPKGMTRNKLNTSHWHRKRRCLSWAVEWIFPNGQKTITKCLEGTSVGTALTRVPLVKELGFASRVNDEKTTEPPAKKRKVSIEKIVREDAIDPVEGSTVTSCTLEGSVSVEEGGDPVPDDVSSSSKTLSPGPAFPSANESEAPLTPPPVSLTPTAPPAPEDNPLTNNDGASTQLHIYLHRPQTCAKVPVLIPVTDQSMALGAVLRDRTVLEFPTFYVLEHSPDQISGEKYLLEEQYIAQYKDDIDPDGAGEEGEIDEEEESEEAKRLAELNALKVMEVLRRDLEANVASYFE</sequence>
<dbReference type="InterPro" id="IPR007529">
    <property type="entry name" value="Znf_HIT"/>
</dbReference>
<feature type="compositionally biased region" description="Acidic residues" evidence="14">
    <location>
        <begin position="381"/>
        <end position="399"/>
    </location>
</feature>
<evidence type="ECO:0000256" key="6">
    <source>
        <dbReference type="ARBA" id="ARBA00022833"/>
    </source>
</evidence>
<dbReference type="CDD" id="cd23023">
    <property type="entry name" value="zf-HIT_BCD1"/>
    <property type="match status" value="1"/>
</dbReference>
<evidence type="ECO:0000313" key="17">
    <source>
        <dbReference type="Proteomes" id="UP000024533"/>
    </source>
</evidence>
<keyword evidence="1" id="KW-1017">Isopeptide bond</keyword>
<dbReference type="OrthoDB" id="272357at2759"/>
<dbReference type="PROSITE" id="PS51083">
    <property type="entry name" value="ZF_HIT"/>
    <property type="match status" value="1"/>
</dbReference>
<dbReference type="EMBL" id="AOKY01000302">
    <property type="protein sequence ID" value="KDB23522.1"/>
    <property type="molecule type" value="Genomic_DNA"/>
</dbReference>
<evidence type="ECO:0000256" key="14">
    <source>
        <dbReference type="SAM" id="MobiDB-lite"/>
    </source>
</evidence>
<dbReference type="HOGENOM" id="CLU_025524_5_1_1"/>
<comment type="similarity">
    <text evidence="9">Belongs to the BCD1 family.</text>
</comment>
<dbReference type="AlphaFoldDB" id="A0A059J7Q1"/>
<keyword evidence="5 13" id="KW-0863">Zinc-finger</keyword>
<feature type="domain" description="HIT-type" evidence="15">
    <location>
        <begin position="16"/>
        <end position="50"/>
    </location>
</feature>
<evidence type="ECO:0000256" key="7">
    <source>
        <dbReference type="ARBA" id="ARBA00022843"/>
    </source>
</evidence>
<dbReference type="SUPFAM" id="SSF144232">
    <property type="entry name" value="HIT/MYND zinc finger-like"/>
    <property type="match status" value="1"/>
</dbReference>
<evidence type="ECO:0000256" key="1">
    <source>
        <dbReference type="ARBA" id="ARBA00022499"/>
    </source>
</evidence>
<keyword evidence="17" id="KW-1185">Reference proteome</keyword>
<dbReference type="Gene3D" id="3.30.60.190">
    <property type="match status" value="1"/>
</dbReference>
<dbReference type="GO" id="GO:0005634">
    <property type="term" value="C:nucleus"/>
    <property type="evidence" value="ECO:0007669"/>
    <property type="project" value="TreeGrafter"/>
</dbReference>
<comment type="caution">
    <text evidence="16">The sequence shown here is derived from an EMBL/GenBank/DDBJ whole genome shotgun (WGS) entry which is preliminary data.</text>
</comment>
<dbReference type="GO" id="GO:0070761">
    <property type="term" value="C:pre-snoRNP complex"/>
    <property type="evidence" value="ECO:0007669"/>
    <property type="project" value="TreeGrafter"/>
</dbReference>
<organism evidence="16 17">
    <name type="scientific">Trichophyton interdigitale (strain MR816)</name>
    <dbReference type="NCBI Taxonomy" id="1215338"/>
    <lineage>
        <taxon>Eukaryota</taxon>
        <taxon>Fungi</taxon>
        <taxon>Dikarya</taxon>
        <taxon>Ascomycota</taxon>
        <taxon>Pezizomycotina</taxon>
        <taxon>Eurotiomycetes</taxon>
        <taxon>Eurotiomycetidae</taxon>
        <taxon>Onygenales</taxon>
        <taxon>Arthrodermataceae</taxon>
        <taxon>Trichophyton</taxon>
    </lineage>
</organism>
<comment type="subunit">
    <text evidence="10">Interacts with FBL, SNU13, NOP58, NUFIP1, RUVBL1, RUVBL2 and TAF9. Interacts (via HIT-type zinc finger) with the RUVBL1/RUVBL2 complex in the presence of ADP.</text>
</comment>
<keyword evidence="2" id="KW-0690">Ribosome biogenesis</keyword>
<evidence type="ECO:0000313" key="16">
    <source>
        <dbReference type="EMBL" id="KDB23522.1"/>
    </source>
</evidence>
<dbReference type="InterPro" id="IPR051639">
    <property type="entry name" value="BCD1"/>
</dbReference>
<dbReference type="InterPro" id="IPR057721">
    <property type="entry name" value="BCD1_alpha/beta"/>
</dbReference>
<dbReference type="PANTHER" id="PTHR13483">
    <property type="entry name" value="BOX C_D SNORNA PROTEIN 1-RELATED"/>
    <property type="match status" value="1"/>
</dbReference>
<reference evidence="16 17" key="1">
    <citation type="submission" date="2014-02" db="EMBL/GenBank/DDBJ databases">
        <title>The Genome Sequence of Trichophyton interdigitale MR816.</title>
        <authorList>
            <consortium name="The Broad Institute Genomics Platform"/>
            <person name="Cuomo C.A."/>
            <person name="White T.C."/>
            <person name="Graser Y."/>
            <person name="Martinez-Rossi N."/>
            <person name="Heitman J."/>
            <person name="Young S.K."/>
            <person name="Zeng Q."/>
            <person name="Gargeya S."/>
            <person name="Abouelleil A."/>
            <person name="Alvarado L."/>
            <person name="Chapman S.B."/>
            <person name="Gainer-Dewar J."/>
            <person name="Goldberg J."/>
            <person name="Griggs A."/>
            <person name="Gujja S."/>
            <person name="Hansen M."/>
            <person name="Howarth C."/>
            <person name="Imamovic A."/>
            <person name="Larimer J."/>
            <person name="Martinez D."/>
            <person name="Murphy C."/>
            <person name="Pearson M.D."/>
            <person name="Persinoti G."/>
            <person name="Poon T."/>
            <person name="Priest M."/>
            <person name="Roberts A.D."/>
            <person name="Saif S."/>
            <person name="Shea T.D."/>
            <person name="Sykes S.N."/>
            <person name="Wortman J."/>
            <person name="Nusbaum C."/>
            <person name="Birren B."/>
        </authorList>
    </citation>
    <scope>NUCLEOTIDE SEQUENCE [LARGE SCALE GENOMIC DNA]</scope>
    <source>
        <strain evidence="16 17">MR816</strain>
    </source>
</reference>
<protein>
    <recommendedName>
        <fullName evidence="11">Box C/D snoRNA protein 1</fullName>
    </recommendedName>
    <alternativeName>
        <fullName evidence="12">Zinc finger HIT domain-containing protein 6</fullName>
    </alternativeName>
</protein>
<evidence type="ECO:0000256" key="4">
    <source>
        <dbReference type="ARBA" id="ARBA00022723"/>
    </source>
</evidence>
<evidence type="ECO:0000256" key="5">
    <source>
        <dbReference type="ARBA" id="ARBA00022771"/>
    </source>
</evidence>
<dbReference type="Pfam" id="PF25790">
    <property type="entry name" value="BCD1"/>
    <property type="match status" value="1"/>
</dbReference>
<evidence type="ECO:0000256" key="3">
    <source>
        <dbReference type="ARBA" id="ARBA00022553"/>
    </source>
</evidence>